<protein>
    <submittedName>
        <fullName evidence="1">Uncharacterized protein</fullName>
    </submittedName>
</protein>
<keyword evidence="2" id="KW-1185">Reference proteome</keyword>
<organism evidence="1 2">
    <name type="scientific">Desulfovibrio ferrophilus</name>
    <dbReference type="NCBI Taxonomy" id="241368"/>
    <lineage>
        <taxon>Bacteria</taxon>
        <taxon>Pseudomonadati</taxon>
        <taxon>Thermodesulfobacteriota</taxon>
        <taxon>Desulfovibrionia</taxon>
        <taxon>Desulfovibrionales</taxon>
        <taxon>Desulfovibrionaceae</taxon>
        <taxon>Desulfovibrio</taxon>
    </lineage>
</organism>
<name>A0A2Z6AWV8_9BACT</name>
<evidence type="ECO:0000313" key="1">
    <source>
        <dbReference type="EMBL" id="BBD07683.1"/>
    </source>
</evidence>
<dbReference type="KEGG" id="dfl:DFE_0957"/>
<dbReference type="AlphaFoldDB" id="A0A2Z6AWV8"/>
<evidence type="ECO:0000313" key="2">
    <source>
        <dbReference type="Proteomes" id="UP000269883"/>
    </source>
</evidence>
<gene>
    <name evidence="1" type="ORF">DFE_0957</name>
</gene>
<dbReference type="EMBL" id="AP017378">
    <property type="protein sequence ID" value="BBD07683.1"/>
    <property type="molecule type" value="Genomic_DNA"/>
</dbReference>
<sequence>MLRGHALSLSVHLYDLRILNLTQAHEKGQDRFEIGEPSGSWSPFWFWDEVPGRYTLGP</sequence>
<accession>A0A2Z6AWV8</accession>
<reference evidence="1 2" key="1">
    <citation type="journal article" date="2018" name="Sci. Adv.">
        <title>Multi-heme cytochromes provide a pathway for survival in energy-limited environments.</title>
        <authorList>
            <person name="Deng X."/>
            <person name="Dohmae N."/>
            <person name="Nealson K.H."/>
            <person name="Hashimoto K."/>
            <person name="Okamoto A."/>
        </authorList>
    </citation>
    <scope>NUCLEOTIDE SEQUENCE [LARGE SCALE GENOMIC DNA]</scope>
    <source>
        <strain evidence="1 2">IS5</strain>
    </source>
</reference>
<proteinExistence type="predicted"/>
<dbReference type="Proteomes" id="UP000269883">
    <property type="component" value="Chromosome"/>
</dbReference>